<protein>
    <recommendedName>
        <fullName evidence="1">Immunity protein 63 domain-containing protein</fullName>
    </recommendedName>
</protein>
<evidence type="ECO:0000313" key="3">
    <source>
        <dbReference type="Proteomes" id="UP000325529"/>
    </source>
</evidence>
<gene>
    <name evidence="2" type="ORF">CP970_24630</name>
</gene>
<dbReference type="Pfam" id="PF15599">
    <property type="entry name" value="Imm63"/>
    <property type="match status" value="1"/>
</dbReference>
<dbReference type="KEGG" id="ska:CP970_24630"/>
<reference evidence="2 3" key="1">
    <citation type="submission" date="2017-09" db="EMBL/GenBank/DDBJ databases">
        <authorList>
            <person name="Lee N."/>
            <person name="Cho B.-K."/>
        </authorList>
    </citation>
    <scope>NUCLEOTIDE SEQUENCE [LARGE SCALE GENOMIC DNA]</scope>
    <source>
        <strain evidence="2 3">ATCC 12853</strain>
    </source>
</reference>
<dbReference type="EMBL" id="CP023699">
    <property type="protein sequence ID" value="QEU93671.1"/>
    <property type="molecule type" value="Genomic_DNA"/>
</dbReference>
<dbReference type="Proteomes" id="UP000325529">
    <property type="component" value="Chromosome"/>
</dbReference>
<dbReference type="InterPro" id="IPR028952">
    <property type="entry name" value="Imm63"/>
</dbReference>
<keyword evidence="3" id="KW-1185">Reference proteome</keyword>
<name>A0A5J6GHZ1_STRKN</name>
<evidence type="ECO:0000259" key="1">
    <source>
        <dbReference type="Pfam" id="PF15599"/>
    </source>
</evidence>
<sequence length="172" mass="20161">MTITVEGVRAAVHDMSAKLYDGQRRDLVGFTIRDGSYPWIEVHDGVIHWTLMERGVKFGPTTTEDLHEAMHWVALDATRSMAMYWELGQRDRWPEDRDTRIGWNAKQVGLLRLLDDQWAEEYRAEIPERCPGVRLEDVDAHPLDGWVAIEAADESFLARRWRKLRDKLREPY</sequence>
<evidence type="ECO:0000313" key="2">
    <source>
        <dbReference type="EMBL" id="QEU93671.1"/>
    </source>
</evidence>
<feature type="domain" description="Immunity protein 63" evidence="1">
    <location>
        <begin position="48"/>
        <end position="126"/>
    </location>
</feature>
<organism evidence="2 3">
    <name type="scientific">Streptomyces kanamyceticus</name>
    <dbReference type="NCBI Taxonomy" id="1967"/>
    <lineage>
        <taxon>Bacteria</taxon>
        <taxon>Bacillati</taxon>
        <taxon>Actinomycetota</taxon>
        <taxon>Actinomycetes</taxon>
        <taxon>Kitasatosporales</taxon>
        <taxon>Streptomycetaceae</taxon>
        <taxon>Streptomyces</taxon>
    </lineage>
</organism>
<dbReference type="OrthoDB" id="3690484at2"/>
<proteinExistence type="predicted"/>
<accession>A0A5J6GHZ1</accession>
<dbReference type="AlphaFoldDB" id="A0A5J6GHZ1"/>
<dbReference type="RefSeq" id="WP_055556606.1">
    <property type="nucleotide sequence ID" value="NZ_CP023699.1"/>
</dbReference>